<dbReference type="AlphaFoldDB" id="A0A6S6SYA1"/>
<protein>
    <submittedName>
        <fullName evidence="1">Uncharacterized protein</fullName>
    </submittedName>
</protein>
<organism evidence="1">
    <name type="scientific">uncultured Sulfurovum sp</name>
    <dbReference type="NCBI Taxonomy" id="269237"/>
    <lineage>
        <taxon>Bacteria</taxon>
        <taxon>Pseudomonadati</taxon>
        <taxon>Campylobacterota</taxon>
        <taxon>Epsilonproteobacteria</taxon>
        <taxon>Campylobacterales</taxon>
        <taxon>Sulfurovaceae</taxon>
        <taxon>Sulfurovum</taxon>
        <taxon>environmental samples</taxon>
    </lineage>
</organism>
<proteinExistence type="predicted"/>
<gene>
    <name evidence="1" type="ORF">HELGO_WM40665</name>
</gene>
<name>A0A6S6SYA1_9BACT</name>
<sequence length="364" mass="43521">MNFVLCVHYDIMKNEMINFNSINTQTKVRRLAYVKTLMTMFLKSSYYPINLFYKKIESEAGKQNDDLLKYINNKGFIEVSKTGNSSKPYIETFLALKLLFTQNNMYRISKYGRVFNILQNELDIKTDNYFLLTTYEKAFLLYSILEKDGLYLQLIIELIEEKKQISIKDTKEVFQDFILIKLEESMYSLDMSSKLKKDVLLRIKRIKNWENPKRYLEHIIEPRVNWLLDLGFLCEDNFQKNILVLSEKGLLFFKEIKTSFDINQNFFTLIHRVYFDNTVVSLEKNDFALVTNYLEKSFILFKTSAPNRVTASQAILYTCYMMLFKENRIVNFSTIQDYLSSKENRKFIYDWYKTEQDGSIRRKK</sequence>
<accession>A0A6S6SYA1</accession>
<dbReference type="EMBL" id="CACVAZ010000082">
    <property type="protein sequence ID" value="CAA6813480.1"/>
    <property type="molecule type" value="Genomic_DNA"/>
</dbReference>
<evidence type="ECO:0000313" key="1">
    <source>
        <dbReference type="EMBL" id="CAA6813480.1"/>
    </source>
</evidence>
<reference evidence="1" key="1">
    <citation type="submission" date="2020-01" db="EMBL/GenBank/DDBJ databases">
        <authorList>
            <person name="Meier V. D."/>
            <person name="Meier V D."/>
        </authorList>
    </citation>
    <scope>NUCLEOTIDE SEQUENCE</scope>
    <source>
        <strain evidence="1">HLG_WM_MAG_02</strain>
    </source>
</reference>